<dbReference type="AlphaFoldDB" id="A0A433Y9R2"/>
<accession>A0A433Y9R2</accession>
<comment type="caution">
    <text evidence="2">The sequence shown here is derived from an EMBL/GenBank/DDBJ whole genome shotgun (WGS) entry which is preliminary data.</text>
</comment>
<dbReference type="EMBL" id="RZNY01000008">
    <property type="protein sequence ID" value="RUT46566.1"/>
    <property type="molecule type" value="Genomic_DNA"/>
</dbReference>
<evidence type="ECO:0000313" key="3">
    <source>
        <dbReference type="Proteomes" id="UP000279446"/>
    </source>
</evidence>
<sequence>MKSNSKKSVTSPNTIITQQAIRPLVRIGVEDDSNGVDSDTRKRNQPDTFNSLTASRPPFGLKGVGRREYKTLSETDAS</sequence>
<evidence type="ECO:0000256" key="1">
    <source>
        <dbReference type="SAM" id="MobiDB-lite"/>
    </source>
</evidence>
<evidence type="ECO:0000313" key="2">
    <source>
        <dbReference type="EMBL" id="RUT46566.1"/>
    </source>
</evidence>
<reference evidence="2 3" key="1">
    <citation type="submission" date="2018-12" db="EMBL/GenBank/DDBJ databases">
        <authorList>
            <person name="Sun L."/>
            <person name="Chen Z."/>
        </authorList>
    </citation>
    <scope>NUCLEOTIDE SEQUENCE [LARGE SCALE GENOMIC DNA]</scope>
    <source>
        <strain evidence="2 3">DSM 15890</strain>
    </source>
</reference>
<proteinExistence type="predicted"/>
<gene>
    <name evidence="2" type="ORF">EJP82_12010</name>
</gene>
<keyword evidence="3" id="KW-1185">Reference proteome</keyword>
<dbReference type="Proteomes" id="UP000279446">
    <property type="component" value="Unassembled WGS sequence"/>
</dbReference>
<protein>
    <submittedName>
        <fullName evidence="2">Uncharacterized protein</fullName>
    </submittedName>
</protein>
<feature type="compositionally biased region" description="Basic and acidic residues" evidence="1">
    <location>
        <begin position="65"/>
        <end position="78"/>
    </location>
</feature>
<feature type="region of interest" description="Disordered" evidence="1">
    <location>
        <begin position="26"/>
        <end position="78"/>
    </location>
</feature>
<name>A0A433Y9R2_9BACL</name>
<organism evidence="2 3">
    <name type="scientific">Paenibacillus anaericanus</name>
    <dbReference type="NCBI Taxonomy" id="170367"/>
    <lineage>
        <taxon>Bacteria</taxon>
        <taxon>Bacillati</taxon>
        <taxon>Bacillota</taxon>
        <taxon>Bacilli</taxon>
        <taxon>Bacillales</taxon>
        <taxon>Paenibacillaceae</taxon>
        <taxon>Paenibacillus</taxon>
    </lineage>
</organism>